<dbReference type="AlphaFoldDB" id="A0A9D2Q200"/>
<name>A0A9D2Q200_9FIRM</name>
<comment type="caution">
    <text evidence="1">The sequence shown here is derived from an EMBL/GenBank/DDBJ whole genome shotgun (WGS) entry which is preliminary data.</text>
</comment>
<reference evidence="1" key="1">
    <citation type="journal article" date="2021" name="PeerJ">
        <title>Extensive microbial diversity within the chicken gut microbiome revealed by metagenomics and culture.</title>
        <authorList>
            <person name="Gilroy R."/>
            <person name="Ravi A."/>
            <person name="Getino M."/>
            <person name="Pursley I."/>
            <person name="Horton D.L."/>
            <person name="Alikhan N.F."/>
            <person name="Baker D."/>
            <person name="Gharbi K."/>
            <person name="Hall N."/>
            <person name="Watson M."/>
            <person name="Adriaenssens E.M."/>
            <person name="Foster-Nyarko E."/>
            <person name="Jarju S."/>
            <person name="Secka A."/>
            <person name="Antonio M."/>
            <person name="Oren A."/>
            <person name="Chaudhuri R.R."/>
            <person name="La Ragione R."/>
            <person name="Hildebrand F."/>
            <person name="Pallen M.J."/>
        </authorList>
    </citation>
    <scope>NUCLEOTIDE SEQUENCE</scope>
    <source>
        <strain evidence="1">5933</strain>
    </source>
</reference>
<gene>
    <name evidence="1" type="ORF">H9698_01180</name>
</gene>
<protein>
    <submittedName>
        <fullName evidence="1">Uncharacterized protein</fullName>
    </submittedName>
</protein>
<proteinExistence type="predicted"/>
<dbReference type="PROSITE" id="PS51257">
    <property type="entry name" value="PROKAR_LIPOPROTEIN"/>
    <property type="match status" value="1"/>
</dbReference>
<dbReference type="Proteomes" id="UP000823918">
    <property type="component" value="Unassembled WGS sequence"/>
</dbReference>
<reference evidence="1" key="2">
    <citation type="submission" date="2021-04" db="EMBL/GenBank/DDBJ databases">
        <authorList>
            <person name="Gilroy R."/>
        </authorList>
    </citation>
    <scope>NUCLEOTIDE SEQUENCE</scope>
    <source>
        <strain evidence="1">5933</strain>
    </source>
</reference>
<organism evidence="1 2">
    <name type="scientific">Candidatus Ruthenibacterium merdavium</name>
    <dbReference type="NCBI Taxonomy" id="2838752"/>
    <lineage>
        <taxon>Bacteria</taxon>
        <taxon>Bacillati</taxon>
        <taxon>Bacillota</taxon>
        <taxon>Clostridia</taxon>
        <taxon>Eubacteriales</taxon>
        <taxon>Oscillospiraceae</taxon>
        <taxon>Ruthenibacterium</taxon>
    </lineage>
</organism>
<sequence length="150" mass="16540">MKKLTALIFSLILCILLIGCSKTVSLQLPFEASEIASVEIFHFIDPTDAEKKVITRQDDINDVFSVFQGLSLKEQKAEPAAGAACTGFRFLLSDGTTYEILYWSVAVKSGRICTSETEESLFTSADIEANWNQYDYEAVPAAESELPLLS</sequence>
<dbReference type="EMBL" id="DWWA01000008">
    <property type="protein sequence ID" value="HJC71392.1"/>
    <property type="molecule type" value="Genomic_DNA"/>
</dbReference>
<evidence type="ECO:0000313" key="2">
    <source>
        <dbReference type="Proteomes" id="UP000823918"/>
    </source>
</evidence>
<evidence type="ECO:0000313" key="1">
    <source>
        <dbReference type="EMBL" id="HJC71392.1"/>
    </source>
</evidence>
<accession>A0A9D2Q200</accession>